<feature type="signal peptide" evidence="6">
    <location>
        <begin position="1"/>
        <end position="18"/>
    </location>
</feature>
<evidence type="ECO:0000313" key="10">
    <source>
        <dbReference type="Proteomes" id="UP000249819"/>
    </source>
</evidence>
<organism evidence="9 10">
    <name type="scientific">Chitinophaga dinghuensis</name>
    <dbReference type="NCBI Taxonomy" id="1539050"/>
    <lineage>
        <taxon>Bacteria</taxon>
        <taxon>Pseudomonadati</taxon>
        <taxon>Bacteroidota</taxon>
        <taxon>Chitinophagia</taxon>
        <taxon>Chitinophagales</taxon>
        <taxon>Chitinophagaceae</taxon>
        <taxon>Chitinophaga</taxon>
    </lineage>
</organism>
<dbReference type="InterPro" id="IPR011990">
    <property type="entry name" value="TPR-like_helical_dom_sf"/>
</dbReference>
<evidence type="ECO:0000256" key="6">
    <source>
        <dbReference type="SAM" id="SignalP"/>
    </source>
</evidence>
<dbReference type="Proteomes" id="UP000249819">
    <property type="component" value="Unassembled WGS sequence"/>
</dbReference>
<dbReference type="PROSITE" id="PS51257">
    <property type="entry name" value="PROKAR_LIPOPROTEIN"/>
    <property type="match status" value="1"/>
</dbReference>
<reference evidence="9 10" key="1">
    <citation type="submission" date="2018-06" db="EMBL/GenBank/DDBJ databases">
        <title>Genomic Encyclopedia of Archaeal and Bacterial Type Strains, Phase II (KMG-II): from individual species to whole genera.</title>
        <authorList>
            <person name="Goeker M."/>
        </authorList>
    </citation>
    <scope>NUCLEOTIDE SEQUENCE [LARGE SCALE GENOMIC DNA]</scope>
    <source>
        <strain evidence="9 10">DSM 29821</strain>
    </source>
</reference>
<dbReference type="Gene3D" id="1.25.40.390">
    <property type="match status" value="1"/>
</dbReference>
<keyword evidence="5" id="KW-0998">Cell outer membrane</keyword>
<protein>
    <submittedName>
        <fullName evidence="9">SusD-like starch-binding protein associating with outer membrane</fullName>
    </submittedName>
</protein>
<feature type="domain" description="RagB/SusD" evidence="7">
    <location>
        <begin position="353"/>
        <end position="483"/>
    </location>
</feature>
<dbReference type="OrthoDB" id="1080118at2"/>
<evidence type="ECO:0000313" key="9">
    <source>
        <dbReference type="EMBL" id="RAJ75007.1"/>
    </source>
</evidence>
<dbReference type="GO" id="GO:0009279">
    <property type="term" value="C:cell outer membrane"/>
    <property type="evidence" value="ECO:0007669"/>
    <property type="project" value="UniProtKB-SubCell"/>
</dbReference>
<evidence type="ECO:0000256" key="1">
    <source>
        <dbReference type="ARBA" id="ARBA00004442"/>
    </source>
</evidence>
<evidence type="ECO:0000259" key="7">
    <source>
        <dbReference type="Pfam" id="PF07980"/>
    </source>
</evidence>
<dbReference type="RefSeq" id="WP_111594916.1">
    <property type="nucleotide sequence ID" value="NZ_QLMA01000010.1"/>
</dbReference>
<keyword evidence="3 6" id="KW-0732">Signal</keyword>
<evidence type="ECO:0000259" key="8">
    <source>
        <dbReference type="Pfam" id="PF14322"/>
    </source>
</evidence>
<proteinExistence type="inferred from homology"/>
<keyword evidence="10" id="KW-1185">Reference proteome</keyword>
<dbReference type="Pfam" id="PF07980">
    <property type="entry name" value="SusD_RagB"/>
    <property type="match status" value="1"/>
</dbReference>
<gene>
    <name evidence="9" type="ORF">CLV59_11053</name>
</gene>
<feature type="domain" description="SusD-like N-terminal" evidence="8">
    <location>
        <begin position="26"/>
        <end position="245"/>
    </location>
</feature>
<comment type="caution">
    <text evidence="9">The sequence shown here is derived from an EMBL/GenBank/DDBJ whole genome shotgun (WGS) entry which is preliminary data.</text>
</comment>
<evidence type="ECO:0000256" key="4">
    <source>
        <dbReference type="ARBA" id="ARBA00023136"/>
    </source>
</evidence>
<comment type="similarity">
    <text evidence="2">Belongs to the SusD family.</text>
</comment>
<evidence type="ECO:0000256" key="3">
    <source>
        <dbReference type="ARBA" id="ARBA00022729"/>
    </source>
</evidence>
<accession>A0A327VNL2</accession>
<dbReference type="CDD" id="cd08977">
    <property type="entry name" value="SusD"/>
    <property type="match status" value="1"/>
</dbReference>
<dbReference type="AlphaFoldDB" id="A0A327VNL2"/>
<evidence type="ECO:0000256" key="2">
    <source>
        <dbReference type="ARBA" id="ARBA00006275"/>
    </source>
</evidence>
<evidence type="ECO:0000256" key="5">
    <source>
        <dbReference type="ARBA" id="ARBA00023237"/>
    </source>
</evidence>
<name>A0A327VNL2_9BACT</name>
<dbReference type="Gene3D" id="1.25.40.900">
    <property type="match status" value="1"/>
</dbReference>
<keyword evidence="4" id="KW-0472">Membrane</keyword>
<dbReference type="SUPFAM" id="SSF48452">
    <property type="entry name" value="TPR-like"/>
    <property type="match status" value="1"/>
</dbReference>
<dbReference type="InterPro" id="IPR033985">
    <property type="entry name" value="SusD-like_N"/>
</dbReference>
<dbReference type="EMBL" id="QLMA01000010">
    <property type="protein sequence ID" value="RAJ75007.1"/>
    <property type="molecule type" value="Genomic_DNA"/>
</dbReference>
<comment type="subcellular location">
    <subcellularLocation>
        <location evidence="1">Cell outer membrane</location>
    </subcellularLocation>
</comment>
<sequence>MKKQLLISCCIAAFGAIAVLSSCNKDFLDTQPQQSTDINATFVDINSGRASLNGLYSLTKSVSYFGRTLYVTADLMADNAYISSSNSKRYLQFDTYTVNSSNGDASAMWNILYKVVVNTNLLIQNGNKVQLPASDSAEKAQIIGEAYAMRALAYFDLMRLFAQPYNSTATANHLGVPLVTETTADAGAIISPSRTEAAKVYAQIEADLQKAITMIPVAPVGYTLSGNKGRISNYGAKAILARLYLYLQKWPEAETLTTEIISSNKYALLTKDKLPTDFQLENNGETIFEILYLTTDNLGTDAMVNFCLQGGSYGDMLASDDLYNQYDATDARRTFLVKGKRSGAENPAILINKYVNKTTYLEGMKVVRLAEIYLTRAEARAMQGKDGPAATDLDVIRTRALGTVAPTTATGAALLTLIKNERRKELCFEGHRLFDLTRWKQAFTKYKTGGTSISIAYPNTKTIMPIPLSEINANPNIASQQNTDY</sequence>
<feature type="chain" id="PRO_5016453928" evidence="6">
    <location>
        <begin position="19"/>
        <end position="485"/>
    </location>
</feature>
<dbReference type="InterPro" id="IPR012944">
    <property type="entry name" value="SusD_RagB_dom"/>
</dbReference>
<dbReference type="Gene3D" id="2.20.20.130">
    <property type="match status" value="1"/>
</dbReference>
<dbReference type="Pfam" id="PF14322">
    <property type="entry name" value="SusD-like_3"/>
    <property type="match status" value="1"/>
</dbReference>